<organism evidence="1 2">
    <name type="scientific">Canavalia gladiata</name>
    <name type="common">Sword bean</name>
    <name type="synonym">Dolichos gladiatus</name>
    <dbReference type="NCBI Taxonomy" id="3824"/>
    <lineage>
        <taxon>Eukaryota</taxon>
        <taxon>Viridiplantae</taxon>
        <taxon>Streptophyta</taxon>
        <taxon>Embryophyta</taxon>
        <taxon>Tracheophyta</taxon>
        <taxon>Spermatophyta</taxon>
        <taxon>Magnoliopsida</taxon>
        <taxon>eudicotyledons</taxon>
        <taxon>Gunneridae</taxon>
        <taxon>Pentapetalae</taxon>
        <taxon>rosids</taxon>
        <taxon>fabids</taxon>
        <taxon>Fabales</taxon>
        <taxon>Fabaceae</taxon>
        <taxon>Papilionoideae</taxon>
        <taxon>50 kb inversion clade</taxon>
        <taxon>NPAAA clade</taxon>
        <taxon>indigoferoid/millettioid clade</taxon>
        <taxon>Phaseoleae</taxon>
        <taxon>Canavalia</taxon>
    </lineage>
</organism>
<protein>
    <submittedName>
        <fullName evidence="1">Uncharacterized protein</fullName>
    </submittedName>
</protein>
<comment type="caution">
    <text evidence="1">The sequence shown here is derived from an EMBL/GenBank/DDBJ whole genome shotgun (WGS) entry which is preliminary data.</text>
</comment>
<gene>
    <name evidence="1" type="ORF">VNO77_25607</name>
</gene>
<keyword evidence="2" id="KW-1185">Reference proteome</keyword>
<name>A0AAN9QDQ2_CANGL</name>
<evidence type="ECO:0000313" key="1">
    <source>
        <dbReference type="EMBL" id="KAK7331384.1"/>
    </source>
</evidence>
<proteinExistence type="predicted"/>
<sequence length="134" mass="15155">MAKEKNVKYDSVSLHGKGSEMGKDKLVTIKGNIHFHNSLMVNANECGIDKTSLCAPATRWTEAQEYGTTWPTSPTVILNQTHAEWTQRTCDVLQKMVIVKAELAGRRYNEVVLDVIEDVDKRRYDEIANSGKTW</sequence>
<accession>A0AAN9QDQ2</accession>
<reference evidence="1 2" key="1">
    <citation type="submission" date="2024-01" db="EMBL/GenBank/DDBJ databases">
        <title>The genomes of 5 underutilized Papilionoideae crops provide insights into root nodulation and disease resistanc.</title>
        <authorList>
            <person name="Jiang F."/>
        </authorList>
    </citation>
    <scope>NUCLEOTIDE SEQUENCE [LARGE SCALE GENOMIC DNA]</scope>
    <source>
        <strain evidence="1">LVBAO_FW01</strain>
        <tissue evidence="1">Leaves</tissue>
    </source>
</reference>
<dbReference type="EMBL" id="JAYMYQ010000005">
    <property type="protein sequence ID" value="KAK7331384.1"/>
    <property type="molecule type" value="Genomic_DNA"/>
</dbReference>
<dbReference type="Proteomes" id="UP001367508">
    <property type="component" value="Unassembled WGS sequence"/>
</dbReference>
<evidence type="ECO:0000313" key="2">
    <source>
        <dbReference type="Proteomes" id="UP001367508"/>
    </source>
</evidence>
<dbReference type="AlphaFoldDB" id="A0AAN9QDQ2"/>